<name>B3S5C2_TRIAD</name>
<evidence type="ECO:0000313" key="2">
    <source>
        <dbReference type="Proteomes" id="UP000009022"/>
    </source>
</evidence>
<dbReference type="AlphaFoldDB" id="B3S5C2"/>
<protein>
    <submittedName>
        <fullName evidence="1">Uncharacterized protein</fullName>
    </submittedName>
</protein>
<dbReference type="EMBL" id="DS985250">
    <property type="protein sequence ID" value="EDV22237.1"/>
    <property type="molecule type" value="Genomic_DNA"/>
</dbReference>
<dbReference type="GeneID" id="6756480"/>
<accession>B3S5C2</accession>
<gene>
    <name evidence="1" type="ORF">TRIADDRAFT_59275</name>
</gene>
<dbReference type="KEGG" id="tad:TRIADDRAFT_59275"/>
<organism evidence="1 2">
    <name type="scientific">Trichoplax adhaerens</name>
    <name type="common">Trichoplax reptans</name>
    <dbReference type="NCBI Taxonomy" id="10228"/>
    <lineage>
        <taxon>Eukaryota</taxon>
        <taxon>Metazoa</taxon>
        <taxon>Placozoa</taxon>
        <taxon>Uniplacotomia</taxon>
        <taxon>Trichoplacea</taxon>
        <taxon>Trichoplacidae</taxon>
        <taxon>Trichoplax</taxon>
    </lineage>
</organism>
<dbReference type="RefSeq" id="XP_002115392.1">
    <property type="nucleotide sequence ID" value="XM_002115356.1"/>
</dbReference>
<dbReference type="Proteomes" id="UP000009022">
    <property type="component" value="Unassembled WGS sequence"/>
</dbReference>
<proteinExistence type="predicted"/>
<keyword evidence="2" id="KW-1185">Reference proteome</keyword>
<reference evidence="1 2" key="1">
    <citation type="journal article" date="2008" name="Nature">
        <title>The Trichoplax genome and the nature of placozoans.</title>
        <authorList>
            <person name="Srivastava M."/>
            <person name="Begovic E."/>
            <person name="Chapman J."/>
            <person name="Putnam N.H."/>
            <person name="Hellsten U."/>
            <person name="Kawashima T."/>
            <person name="Kuo A."/>
            <person name="Mitros T."/>
            <person name="Salamov A."/>
            <person name="Carpenter M.L."/>
            <person name="Signorovitch A.Y."/>
            <person name="Moreno M.A."/>
            <person name="Kamm K."/>
            <person name="Grimwood J."/>
            <person name="Schmutz J."/>
            <person name="Shapiro H."/>
            <person name="Grigoriev I.V."/>
            <person name="Buss L.W."/>
            <person name="Schierwater B."/>
            <person name="Dellaporta S.L."/>
            <person name="Rokhsar D.S."/>
        </authorList>
    </citation>
    <scope>NUCLEOTIDE SEQUENCE [LARGE SCALE GENOMIC DNA]</scope>
    <source>
        <strain evidence="1 2">Grell-BS-1999</strain>
    </source>
</reference>
<dbReference type="InParanoid" id="B3S5C2"/>
<dbReference type="HOGENOM" id="CLU_1919735_0_0_1"/>
<dbReference type="CTD" id="6756480"/>
<evidence type="ECO:0000313" key="1">
    <source>
        <dbReference type="EMBL" id="EDV22237.1"/>
    </source>
</evidence>
<sequence>MEYKAAAVLDEYSQGLLEQSMTNWKEESQRKEKAMTPKVHISTFPQYCLTADCYAAGDGLGWYGSETHYQSFGRFHGALQSSIFDGLVYQVDLGASFKEGKHAVATTVDATIFGVVANLATDCQRSYRFIIY</sequence>